<evidence type="ECO:0000313" key="8">
    <source>
        <dbReference type="Proteomes" id="UP001329151"/>
    </source>
</evidence>
<organism evidence="7 8">
    <name type="scientific">Limnobacter thiooxidans</name>
    <dbReference type="NCBI Taxonomy" id="131080"/>
    <lineage>
        <taxon>Bacteria</taxon>
        <taxon>Pseudomonadati</taxon>
        <taxon>Pseudomonadota</taxon>
        <taxon>Betaproteobacteria</taxon>
        <taxon>Burkholderiales</taxon>
        <taxon>Burkholderiaceae</taxon>
        <taxon>Limnobacter</taxon>
    </lineage>
</organism>
<dbReference type="GO" id="GO:0016491">
    <property type="term" value="F:oxidoreductase activity"/>
    <property type="evidence" value="ECO:0007669"/>
    <property type="project" value="InterPro"/>
</dbReference>
<protein>
    <submittedName>
        <fullName evidence="7">TlpA disulfide reductase family protein</fullName>
    </submittedName>
</protein>
<feature type="transmembrane region" description="Helical" evidence="5">
    <location>
        <begin position="9"/>
        <end position="27"/>
    </location>
</feature>
<keyword evidence="5" id="KW-0812">Transmembrane</keyword>
<name>A0AA86J1E2_9BURK</name>
<dbReference type="PANTHER" id="PTHR42852:SF6">
    <property type="entry name" value="THIOL:DISULFIDE INTERCHANGE PROTEIN DSBE"/>
    <property type="match status" value="1"/>
</dbReference>
<dbReference type="SUPFAM" id="SSF52833">
    <property type="entry name" value="Thioredoxin-like"/>
    <property type="match status" value="1"/>
</dbReference>
<feature type="domain" description="Redoxin" evidence="6">
    <location>
        <begin position="45"/>
        <end position="155"/>
    </location>
</feature>
<dbReference type="InterPro" id="IPR036249">
    <property type="entry name" value="Thioredoxin-like_sf"/>
</dbReference>
<dbReference type="InterPro" id="IPR013740">
    <property type="entry name" value="Redoxin"/>
</dbReference>
<dbReference type="AlphaFoldDB" id="A0AA86J1E2"/>
<evidence type="ECO:0000256" key="5">
    <source>
        <dbReference type="SAM" id="Phobius"/>
    </source>
</evidence>
<dbReference type="InterPro" id="IPR050553">
    <property type="entry name" value="Thioredoxin_ResA/DsbE_sf"/>
</dbReference>
<dbReference type="Pfam" id="PF08534">
    <property type="entry name" value="Redoxin"/>
    <property type="match status" value="1"/>
</dbReference>
<dbReference type="GO" id="GO:0017004">
    <property type="term" value="P:cytochrome complex assembly"/>
    <property type="evidence" value="ECO:0007669"/>
    <property type="project" value="UniProtKB-KW"/>
</dbReference>
<evidence type="ECO:0000259" key="6">
    <source>
        <dbReference type="Pfam" id="PF08534"/>
    </source>
</evidence>
<evidence type="ECO:0000313" key="7">
    <source>
        <dbReference type="EMBL" id="BET25044.1"/>
    </source>
</evidence>
<evidence type="ECO:0000256" key="2">
    <source>
        <dbReference type="ARBA" id="ARBA00022748"/>
    </source>
</evidence>
<sequence length="169" mass="18269">MRSAMSNKLIPIVTAIIALAIGLYFGLKPQGEPAYPLNGYTFETPQGGSLDLGALKGKVVVLNFWATWCPPCVEEMPELDELYPELQARNVELIGIAIDSPSNVQQFLQKTPVNYPIVLAGMTGTELGKALGNKQGGLPFTVILDENGNELLTEAGRIQMSTITNALHR</sequence>
<evidence type="ECO:0000256" key="1">
    <source>
        <dbReference type="ARBA" id="ARBA00004196"/>
    </source>
</evidence>
<dbReference type="EMBL" id="AP028947">
    <property type="protein sequence ID" value="BET25044.1"/>
    <property type="molecule type" value="Genomic_DNA"/>
</dbReference>
<comment type="subcellular location">
    <subcellularLocation>
        <location evidence="1">Cell envelope</location>
    </subcellularLocation>
</comment>
<keyword evidence="2" id="KW-0201">Cytochrome c-type biogenesis</keyword>
<dbReference type="KEGG" id="lto:RGQ30_05450"/>
<dbReference type="CDD" id="cd02966">
    <property type="entry name" value="TlpA_like_family"/>
    <property type="match status" value="1"/>
</dbReference>
<gene>
    <name evidence="7" type="ORF">RGQ30_05450</name>
</gene>
<dbReference type="Proteomes" id="UP001329151">
    <property type="component" value="Chromosome"/>
</dbReference>
<reference evidence="7 8" key="1">
    <citation type="submission" date="2023-10" db="EMBL/GenBank/DDBJ databases">
        <title>Complete Genome Sequence of Limnobacter thiooxidans CS-K2T, Isolated from freshwater lake sediments in Bavaria, Germany.</title>
        <authorList>
            <person name="Naruki M."/>
            <person name="Watanabe A."/>
            <person name="Warashina T."/>
            <person name="Morita T."/>
            <person name="Arakawa K."/>
        </authorList>
    </citation>
    <scope>NUCLEOTIDE SEQUENCE [LARGE SCALE GENOMIC DNA]</scope>
    <source>
        <strain evidence="7 8">CS-K2</strain>
    </source>
</reference>
<dbReference type="InterPro" id="IPR017937">
    <property type="entry name" value="Thioredoxin_CS"/>
</dbReference>
<keyword evidence="3" id="KW-1015">Disulfide bond</keyword>
<dbReference type="PANTHER" id="PTHR42852">
    <property type="entry name" value="THIOL:DISULFIDE INTERCHANGE PROTEIN DSBE"/>
    <property type="match status" value="1"/>
</dbReference>
<evidence type="ECO:0000256" key="3">
    <source>
        <dbReference type="ARBA" id="ARBA00023157"/>
    </source>
</evidence>
<accession>A0AA86J1E2</accession>
<dbReference type="GO" id="GO:0030313">
    <property type="term" value="C:cell envelope"/>
    <property type="evidence" value="ECO:0007669"/>
    <property type="project" value="UniProtKB-SubCell"/>
</dbReference>
<keyword evidence="5" id="KW-0472">Membrane</keyword>
<keyword evidence="5" id="KW-1133">Transmembrane helix</keyword>
<dbReference type="Gene3D" id="3.40.30.10">
    <property type="entry name" value="Glutaredoxin"/>
    <property type="match status" value="1"/>
</dbReference>
<keyword evidence="8" id="KW-1185">Reference proteome</keyword>
<dbReference type="PROSITE" id="PS00194">
    <property type="entry name" value="THIOREDOXIN_1"/>
    <property type="match status" value="1"/>
</dbReference>
<proteinExistence type="predicted"/>
<evidence type="ECO:0000256" key="4">
    <source>
        <dbReference type="ARBA" id="ARBA00023284"/>
    </source>
</evidence>
<keyword evidence="4" id="KW-0676">Redox-active center</keyword>